<keyword evidence="2" id="KW-1185">Reference proteome</keyword>
<evidence type="ECO:0000313" key="2">
    <source>
        <dbReference type="Proteomes" id="UP001431783"/>
    </source>
</evidence>
<gene>
    <name evidence="1" type="ORF">WA026_022134</name>
</gene>
<reference evidence="1 2" key="1">
    <citation type="submission" date="2023-03" db="EMBL/GenBank/DDBJ databases">
        <title>Genome insight into feeding habits of ladybird beetles.</title>
        <authorList>
            <person name="Li H.-S."/>
            <person name="Huang Y.-H."/>
            <person name="Pang H."/>
        </authorList>
    </citation>
    <scope>NUCLEOTIDE SEQUENCE [LARGE SCALE GENOMIC DNA]</scope>
    <source>
        <strain evidence="1">SYSU_2023b</strain>
        <tissue evidence="1">Whole body</tissue>
    </source>
</reference>
<comment type="caution">
    <text evidence="1">The sequence shown here is derived from an EMBL/GenBank/DDBJ whole genome shotgun (WGS) entry which is preliminary data.</text>
</comment>
<organism evidence="1 2">
    <name type="scientific">Henosepilachna vigintioctopunctata</name>
    <dbReference type="NCBI Taxonomy" id="420089"/>
    <lineage>
        <taxon>Eukaryota</taxon>
        <taxon>Metazoa</taxon>
        <taxon>Ecdysozoa</taxon>
        <taxon>Arthropoda</taxon>
        <taxon>Hexapoda</taxon>
        <taxon>Insecta</taxon>
        <taxon>Pterygota</taxon>
        <taxon>Neoptera</taxon>
        <taxon>Endopterygota</taxon>
        <taxon>Coleoptera</taxon>
        <taxon>Polyphaga</taxon>
        <taxon>Cucujiformia</taxon>
        <taxon>Coccinelloidea</taxon>
        <taxon>Coccinellidae</taxon>
        <taxon>Epilachninae</taxon>
        <taxon>Epilachnini</taxon>
        <taxon>Henosepilachna</taxon>
    </lineage>
</organism>
<dbReference type="EMBL" id="JARQZJ010000018">
    <property type="protein sequence ID" value="KAK9873327.1"/>
    <property type="molecule type" value="Genomic_DNA"/>
</dbReference>
<proteinExistence type="predicted"/>
<protein>
    <submittedName>
        <fullName evidence="1">Uncharacterized protein</fullName>
    </submittedName>
</protein>
<evidence type="ECO:0000313" key="1">
    <source>
        <dbReference type="EMBL" id="KAK9873327.1"/>
    </source>
</evidence>
<accession>A0AAW1TPA3</accession>
<name>A0AAW1TPA3_9CUCU</name>
<dbReference type="Proteomes" id="UP001431783">
    <property type="component" value="Unassembled WGS sequence"/>
</dbReference>
<dbReference type="AlphaFoldDB" id="A0AAW1TPA3"/>
<sequence>MAVIGCNPCTASATLTQPLTAAPCAFKVFARAAKYGIIASGCRTFAKRWNQSAEPVWATSVRTKQSIRRSEMNHDYTFDIYVAEGQSILSFQRLCCLPDECNNIRVVAVLVSI</sequence>